<evidence type="ECO:0000256" key="1">
    <source>
        <dbReference type="SAM" id="MobiDB-lite"/>
    </source>
</evidence>
<accession>A0A4Z2IAC4</accession>
<gene>
    <name evidence="2" type="ORF">EYF80_015734</name>
</gene>
<reference evidence="2 3" key="1">
    <citation type="submission" date="2019-03" db="EMBL/GenBank/DDBJ databases">
        <title>First draft genome of Liparis tanakae, snailfish: a comprehensive survey of snailfish specific genes.</title>
        <authorList>
            <person name="Kim W."/>
            <person name="Song I."/>
            <person name="Jeong J.-H."/>
            <person name="Kim D."/>
            <person name="Kim S."/>
            <person name="Ryu S."/>
            <person name="Song J.Y."/>
            <person name="Lee S.K."/>
        </authorList>
    </citation>
    <scope>NUCLEOTIDE SEQUENCE [LARGE SCALE GENOMIC DNA]</scope>
    <source>
        <tissue evidence="2">Muscle</tissue>
    </source>
</reference>
<evidence type="ECO:0000313" key="2">
    <source>
        <dbReference type="EMBL" id="TNN74093.1"/>
    </source>
</evidence>
<name>A0A4Z2IAC4_9TELE</name>
<dbReference type="Proteomes" id="UP000314294">
    <property type="component" value="Unassembled WGS sequence"/>
</dbReference>
<keyword evidence="3" id="KW-1185">Reference proteome</keyword>
<evidence type="ECO:0000313" key="3">
    <source>
        <dbReference type="Proteomes" id="UP000314294"/>
    </source>
</evidence>
<feature type="compositionally biased region" description="Low complexity" evidence="1">
    <location>
        <begin position="52"/>
        <end position="69"/>
    </location>
</feature>
<protein>
    <submittedName>
        <fullName evidence="2">Uncharacterized protein</fullName>
    </submittedName>
</protein>
<dbReference type="AlphaFoldDB" id="A0A4Z2IAC4"/>
<feature type="region of interest" description="Disordered" evidence="1">
    <location>
        <begin position="34"/>
        <end position="78"/>
    </location>
</feature>
<comment type="caution">
    <text evidence="2">The sequence shown here is derived from an EMBL/GenBank/DDBJ whole genome shotgun (WGS) entry which is preliminary data.</text>
</comment>
<feature type="compositionally biased region" description="Basic and acidic residues" evidence="1">
    <location>
        <begin position="34"/>
        <end position="43"/>
    </location>
</feature>
<dbReference type="EMBL" id="SRLO01000118">
    <property type="protein sequence ID" value="TNN74093.1"/>
    <property type="molecule type" value="Genomic_DNA"/>
</dbReference>
<proteinExistence type="predicted"/>
<organism evidence="2 3">
    <name type="scientific">Liparis tanakae</name>
    <name type="common">Tanaka's snailfish</name>
    <dbReference type="NCBI Taxonomy" id="230148"/>
    <lineage>
        <taxon>Eukaryota</taxon>
        <taxon>Metazoa</taxon>
        <taxon>Chordata</taxon>
        <taxon>Craniata</taxon>
        <taxon>Vertebrata</taxon>
        <taxon>Euteleostomi</taxon>
        <taxon>Actinopterygii</taxon>
        <taxon>Neopterygii</taxon>
        <taxon>Teleostei</taxon>
        <taxon>Neoteleostei</taxon>
        <taxon>Acanthomorphata</taxon>
        <taxon>Eupercaria</taxon>
        <taxon>Perciformes</taxon>
        <taxon>Cottioidei</taxon>
        <taxon>Cottales</taxon>
        <taxon>Liparidae</taxon>
        <taxon>Liparis</taxon>
    </lineage>
</organism>
<sequence>METSAAVTSRGREPRRLMRSLRCRDAEYHRLRNDTRTRLRQRDGSLQLNKLTGSNGYTATTATATETGGQSSRCETDR</sequence>